<dbReference type="PANTHER" id="PTHR14334">
    <property type="entry name" value="B-CELL ANTIGEN RECEPTOR COMPLEX-ASSOCIATED PROTEIN"/>
    <property type="match status" value="1"/>
</dbReference>
<evidence type="ECO:0000259" key="4">
    <source>
        <dbReference type="PROSITE" id="PS50835"/>
    </source>
</evidence>
<keyword evidence="6" id="KW-1185">Reference proteome</keyword>
<name>A0ABR1A8Y2_HUSHU</name>
<dbReference type="EMBL" id="JAHFZB010000002">
    <property type="protein sequence ID" value="KAK6493545.1"/>
    <property type="molecule type" value="Genomic_DNA"/>
</dbReference>
<evidence type="ECO:0000313" key="5">
    <source>
        <dbReference type="EMBL" id="KAK6493545.1"/>
    </source>
</evidence>
<reference evidence="5 6" key="1">
    <citation type="submission" date="2021-05" db="EMBL/GenBank/DDBJ databases">
        <authorList>
            <person name="Zahm M."/>
            <person name="Klopp C."/>
            <person name="Cabau C."/>
            <person name="Kuhl H."/>
            <person name="Suciu R."/>
            <person name="Ciorpac M."/>
            <person name="Holostenco D."/>
            <person name="Gessner J."/>
            <person name="Wuertz S."/>
            <person name="Hohne C."/>
            <person name="Stock M."/>
            <person name="Gislard M."/>
            <person name="Lluch J."/>
            <person name="Milhes M."/>
            <person name="Lampietro C."/>
            <person name="Lopez Roques C."/>
            <person name="Donnadieu C."/>
            <person name="Du K."/>
            <person name="Schartl M."/>
            <person name="Guiguen Y."/>
        </authorList>
    </citation>
    <scope>NUCLEOTIDE SEQUENCE [LARGE SCALE GENOMIC DNA]</scope>
    <source>
        <strain evidence="5">Hh-F2</strain>
        <tissue evidence="5">Blood</tissue>
    </source>
</reference>
<dbReference type="InterPro" id="IPR007110">
    <property type="entry name" value="Ig-like_dom"/>
</dbReference>
<accession>A0ABR1A8Y2</accession>
<keyword evidence="1" id="KW-0393">Immunoglobulin domain</keyword>
<feature type="signal peptide" evidence="3">
    <location>
        <begin position="1"/>
        <end position="21"/>
    </location>
</feature>
<dbReference type="Gene3D" id="2.60.40.10">
    <property type="entry name" value="Immunoglobulins"/>
    <property type="match status" value="1"/>
</dbReference>
<dbReference type="PANTHER" id="PTHR14334:SF3">
    <property type="entry name" value="TRANSMEMBRANE AND IMMUNOGLOBULIN DOMAIN CONTAINING 2"/>
    <property type="match status" value="1"/>
</dbReference>
<dbReference type="InterPro" id="IPR013783">
    <property type="entry name" value="Ig-like_fold"/>
</dbReference>
<feature type="chain" id="PRO_5046223057" description="Ig-like domain-containing protein" evidence="3">
    <location>
        <begin position="22"/>
        <end position="239"/>
    </location>
</feature>
<dbReference type="SUPFAM" id="SSF48726">
    <property type="entry name" value="Immunoglobulin"/>
    <property type="match status" value="1"/>
</dbReference>
<keyword evidence="2" id="KW-1133">Transmembrane helix</keyword>
<comment type="caution">
    <text evidence="5">The sequence shown here is derived from an EMBL/GenBank/DDBJ whole genome shotgun (WGS) entry which is preliminary data.</text>
</comment>
<dbReference type="InterPro" id="IPR003599">
    <property type="entry name" value="Ig_sub"/>
</dbReference>
<organism evidence="5 6">
    <name type="scientific">Huso huso</name>
    <name type="common">Beluga</name>
    <name type="synonym">Acipenser huso</name>
    <dbReference type="NCBI Taxonomy" id="61971"/>
    <lineage>
        <taxon>Eukaryota</taxon>
        <taxon>Metazoa</taxon>
        <taxon>Chordata</taxon>
        <taxon>Craniata</taxon>
        <taxon>Vertebrata</taxon>
        <taxon>Euteleostomi</taxon>
        <taxon>Actinopterygii</taxon>
        <taxon>Chondrostei</taxon>
        <taxon>Acipenseriformes</taxon>
        <taxon>Acipenseridae</taxon>
        <taxon>Huso</taxon>
    </lineage>
</organism>
<evidence type="ECO:0000256" key="2">
    <source>
        <dbReference type="SAM" id="Phobius"/>
    </source>
</evidence>
<dbReference type="PROSITE" id="PS50835">
    <property type="entry name" value="IG_LIKE"/>
    <property type="match status" value="1"/>
</dbReference>
<keyword evidence="2" id="KW-0472">Membrane</keyword>
<evidence type="ECO:0000313" key="6">
    <source>
        <dbReference type="Proteomes" id="UP001369086"/>
    </source>
</evidence>
<evidence type="ECO:0000256" key="1">
    <source>
        <dbReference type="ARBA" id="ARBA00023319"/>
    </source>
</evidence>
<dbReference type="InterPro" id="IPR013106">
    <property type="entry name" value="Ig_V-set"/>
</dbReference>
<dbReference type="Proteomes" id="UP001369086">
    <property type="component" value="Unassembled WGS sequence"/>
</dbReference>
<dbReference type="CDD" id="cd00099">
    <property type="entry name" value="IgV"/>
    <property type="match status" value="1"/>
</dbReference>
<proteinExistence type="predicted"/>
<feature type="domain" description="Ig-like" evidence="4">
    <location>
        <begin position="25"/>
        <end position="117"/>
    </location>
</feature>
<dbReference type="InterPro" id="IPR036179">
    <property type="entry name" value="Ig-like_dom_sf"/>
</dbReference>
<sequence length="239" mass="26792">MNKLTMLQGYLFLAYWYSIGAKGEINITQSPPDITAAEGESVQMNCSWKTLENDEQIRVEWWKNQSRIISWFSKQNYSDIKRNNPSFTMLINANNTGTELRIASLTQNHTGTYHCRAVAEIPTLKRGNGSGTVLYVHEVQNKSSLGSGAAVGVLLAMLFVLLIITLLWKRKILMSRAQDQGEAAADYESVLEMDAIEGPQEAVEANSSSSRGSTQWAEITVYESCDYFDVKSNENEDDR</sequence>
<dbReference type="SMART" id="SM00409">
    <property type="entry name" value="IG"/>
    <property type="match status" value="1"/>
</dbReference>
<keyword evidence="3" id="KW-0732">Signal</keyword>
<gene>
    <name evidence="5" type="ORF">HHUSO_G3156</name>
</gene>
<feature type="transmembrane region" description="Helical" evidence="2">
    <location>
        <begin position="145"/>
        <end position="168"/>
    </location>
</feature>
<protein>
    <recommendedName>
        <fullName evidence="4">Ig-like domain-containing protein</fullName>
    </recommendedName>
</protein>
<dbReference type="Pfam" id="PF07686">
    <property type="entry name" value="V-set"/>
    <property type="match status" value="1"/>
</dbReference>
<evidence type="ECO:0000256" key="3">
    <source>
        <dbReference type="SAM" id="SignalP"/>
    </source>
</evidence>
<keyword evidence="2" id="KW-0812">Transmembrane</keyword>